<keyword evidence="5" id="KW-0699">rRNA-binding</keyword>
<evidence type="ECO:0000256" key="6">
    <source>
        <dbReference type="RuleBase" id="RU003629"/>
    </source>
</evidence>
<dbReference type="EMBL" id="METD01000001">
    <property type="protein sequence ID" value="OGB73866.1"/>
    <property type="molecule type" value="Genomic_DNA"/>
</dbReference>
<comment type="subunit">
    <text evidence="5">Part of the 30S ribosomal subunit. Interacts with proteins S7 and S18. Binds to IF-3.</text>
</comment>
<dbReference type="GO" id="GO:0003735">
    <property type="term" value="F:structural constituent of ribosome"/>
    <property type="evidence" value="ECO:0007669"/>
    <property type="project" value="InterPro"/>
</dbReference>
<dbReference type="Gene3D" id="3.30.420.80">
    <property type="entry name" value="Ribosomal protein S11"/>
    <property type="match status" value="1"/>
</dbReference>
<dbReference type="GO" id="GO:1990904">
    <property type="term" value="C:ribonucleoprotein complex"/>
    <property type="evidence" value="ECO:0007669"/>
    <property type="project" value="UniProtKB-KW"/>
</dbReference>
<keyword evidence="3 5" id="KW-0687">Ribonucleoprotein</keyword>
<dbReference type="AlphaFoldDB" id="A0A1F4NR73"/>
<dbReference type="GO" id="GO:0005840">
    <property type="term" value="C:ribosome"/>
    <property type="evidence" value="ECO:0007669"/>
    <property type="project" value="UniProtKB-KW"/>
</dbReference>
<evidence type="ECO:0000256" key="5">
    <source>
        <dbReference type="HAMAP-Rule" id="MF_01310"/>
    </source>
</evidence>
<dbReference type="PANTHER" id="PTHR11759">
    <property type="entry name" value="40S RIBOSOMAL PROTEIN S14/30S RIBOSOMAL PROTEIN S11"/>
    <property type="match status" value="1"/>
</dbReference>
<organism evidence="7 8">
    <name type="scientific">candidate division Kazan bacterium RIFCSPLOWO2_01_FULL_45_19</name>
    <dbReference type="NCBI Taxonomy" id="1798538"/>
    <lineage>
        <taxon>Bacteria</taxon>
        <taxon>Bacteria division Kazan-3B-28</taxon>
    </lineage>
</organism>
<evidence type="ECO:0000313" key="7">
    <source>
        <dbReference type="EMBL" id="OGB73866.1"/>
    </source>
</evidence>
<gene>
    <name evidence="5" type="primary">rpsK</name>
    <name evidence="7" type="ORF">A3K51_00770</name>
</gene>
<reference evidence="7 8" key="1">
    <citation type="journal article" date="2016" name="Nat. Commun.">
        <title>Thousands of microbial genomes shed light on interconnected biogeochemical processes in an aquifer system.</title>
        <authorList>
            <person name="Anantharaman K."/>
            <person name="Brown C.T."/>
            <person name="Hug L.A."/>
            <person name="Sharon I."/>
            <person name="Castelle C.J."/>
            <person name="Probst A.J."/>
            <person name="Thomas B.C."/>
            <person name="Singh A."/>
            <person name="Wilkins M.J."/>
            <person name="Karaoz U."/>
            <person name="Brodie E.L."/>
            <person name="Williams K.H."/>
            <person name="Hubbard S.S."/>
            <person name="Banfield J.F."/>
        </authorList>
    </citation>
    <scope>NUCLEOTIDE SEQUENCE [LARGE SCALE GENOMIC DNA]</scope>
</reference>
<dbReference type="HAMAP" id="MF_01310">
    <property type="entry name" value="Ribosomal_uS11"/>
    <property type="match status" value="1"/>
</dbReference>
<dbReference type="SUPFAM" id="SSF53137">
    <property type="entry name" value="Translational machinery components"/>
    <property type="match status" value="1"/>
</dbReference>
<dbReference type="InterPro" id="IPR036967">
    <property type="entry name" value="Ribosomal_uS11_sf"/>
</dbReference>
<evidence type="ECO:0000256" key="2">
    <source>
        <dbReference type="ARBA" id="ARBA00022980"/>
    </source>
</evidence>
<comment type="similarity">
    <text evidence="1 5 6">Belongs to the universal ribosomal protein uS11 family.</text>
</comment>
<dbReference type="NCBIfam" id="NF003698">
    <property type="entry name" value="PRK05309.1"/>
    <property type="match status" value="1"/>
</dbReference>
<evidence type="ECO:0000313" key="8">
    <source>
        <dbReference type="Proteomes" id="UP000178085"/>
    </source>
</evidence>
<dbReference type="GO" id="GO:0006412">
    <property type="term" value="P:translation"/>
    <property type="evidence" value="ECO:0007669"/>
    <property type="project" value="UniProtKB-UniRule"/>
</dbReference>
<name>A0A1F4NR73_UNCK3</name>
<dbReference type="PIRSF" id="PIRSF002131">
    <property type="entry name" value="Ribosomal_S11"/>
    <property type="match status" value="1"/>
</dbReference>
<evidence type="ECO:0000256" key="4">
    <source>
        <dbReference type="ARBA" id="ARBA00035160"/>
    </source>
</evidence>
<accession>A0A1F4NR73</accession>
<proteinExistence type="inferred from homology"/>
<dbReference type="InterPro" id="IPR001971">
    <property type="entry name" value="Ribosomal_uS11"/>
</dbReference>
<comment type="caution">
    <text evidence="7">The sequence shown here is derived from an EMBL/GenBank/DDBJ whole genome shotgun (WGS) entry which is preliminary data.</text>
</comment>
<protein>
    <recommendedName>
        <fullName evidence="4 5">Small ribosomal subunit protein uS11</fullName>
    </recommendedName>
</protein>
<dbReference type="Pfam" id="PF00411">
    <property type="entry name" value="Ribosomal_S11"/>
    <property type="match status" value="1"/>
</dbReference>
<comment type="function">
    <text evidence="5">Located on the platform of the 30S subunit, it bridges several disparate RNA helices of the 16S rRNA. Forms part of the Shine-Dalgarno cleft in the 70S ribosome.</text>
</comment>
<keyword evidence="5" id="KW-0694">RNA-binding</keyword>
<evidence type="ECO:0000256" key="1">
    <source>
        <dbReference type="ARBA" id="ARBA00006194"/>
    </source>
</evidence>
<dbReference type="InterPro" id="IPR018102">
    <property type="entry name" value="Ribosomal_uS11_CS"/>
</dbReference>
<dbReference type="Proteomes" id="UP000178085">
    <property type="component" value="Unassembled WGS sequence"/>
</dbReference>
<dbReference type="PROSITE" id="PS00054">
    <property type="entry name" value="RIBOSOMAL_S11"/>
    <property type="match status" value="1"/>
</dbReference>
<keyword evidence="2 5" id="KW-0689">Ribosomal protein</keyword>
<dbReference type="GO" id="GO:0019843">
    <property type="term" value="F:rRNA binding"/>
    <property type="evidence" value="ECO:0007669"/>
    <property type="project" value="UniProtKB-UniRule"/>
</dbReference>
<sequence>MAAKAAAKPKKKRVKLNVVEGRVYIKSTFNNTLITITDTEGRVIATGSAGQQGFRGSKKSTSFAASKAASAAIGKALTTGLQRLQIFVQGVGTGRDAAIRAIAQAGVDVTSIKDMTPIPHNGPRARKARRV</sequence>
<evidence type="ECO:0000256" key="3">
    <source>
        <dbReference type="ARBA" id="ARBA00023274"/>
    </source>
</evidence>